<comment type="caution">
    <text evidence="4">The sequence shown here is derived from an EMBL/GenBank/DDBJ whole genome shotgun (WGS) entry which is preliminary data.</text>
</comment>
<protein>
    <submittedName>
        <fullName evidence="4">Uncharacterized protein</fullName>
    </submittedName>
</protein>
<dbReference type="InterPro" id="IPR003890">
    <property type="entry name" value="MIF4G-like_typ-3"/>
</dbReference>
<sequence length="535" mass="60644">MLVYIFYNLIFSSVRNRNYVFVCVQLTSTTSREGGKAAACVFVLRRIFALKQGFCLVKAKEDLYFLNDLIKSLQTKLKFPSLKGISNKIDDAQHYIQSVAKHLHDWADSEDDSKHHNKYFVVKAYHSAYIHAKLMAAYVQNCLNQDVSSSVLNQAKEVLNSYLKETLKYHKAEGTIDHNNPDVVVELVAHFVKSLTSSEKDEKDNRDKIATEEMLKTVREILSLLTPSNFEEQLARIKTLVIDSEDQLAEVTDLFFEKRTNGCEKEKKKRVTAARKTTSPVARPVQNAVIEPEIKQVSTPEMDIQIKEMPNLLPVVTQTAVEKPVIAAEAEPGITNKKQESSLSPSVMQLRLTRRNNISFDCRPRRPGIQHSLPMAFKPSPTTATDDGEVLLKSSSLKYTYRDDQWSPFNPEGKKTYDRNFILELRNNPASRNKPECLSSLNFGEILPKKSLLNMRFIGELFKLEILSLDSLHYIILRLLGRPEDETSLECLCVLLTAIGKQLETPAMQTPDEESASSSSVRSPLDLSRYKSSNC</sequence>
<dbReference type="GO" id="GO:0016281">
    <property type="term" value="C:eukaryotic translation initiation factor 4F complex"/>
    <property type="evidence" value="ECO:0007669"/>
    <property type="project" value="TreeGrafter"/>
</dbReference>
<dbReference type="EMBL" id="CAKKLH010000055">
    <property type="protein sequence ID" value="CAH0101258.1"/>
    <property type="molecule type" value="Genomic_DNA"/>
</dbReference>
<dbReference type="Gene3D" id="1.25.40.180">
    <property type="match status" value="2"/>
</dbReference>
<accession>A0A8J2WCD7</accession>
<proteinExistence type="predicted"/>
<dbReference type="Proteomes" id="UP000789390">
    <property type="component" value="Unassembled WGS sequence"/>
</dbReference>
<dbReference type="OrthoDB" id="6436073at2759"/>
<gene>
    <name evidence="4" type="ORF">DGAL_LOCUS3586</name>
</gene>
<feature type="domain" description="Translation initiation factor eIF4G-like eIF4E-binding" evidence="3">
    <location>
        <begin position="401"/>
        <end position="437"/>
    </location>
</feature>
<feature type="region of interest" description="Disordered" evidence="1">
    <location>
        <begin position="507"/>
        <end position="535"/>
    </location>
</feature>
<feature type="compositionally biased region" description="Low complexity" evidence="1">
    <location>
        <begin position="516"/>
        <end position="527"/>
    </location>
</feature>
<dbReference type="Pfam" id="PF02854">
    <property type="entry name" value="MIF4G"/>
    <property type="match status" value="1"/>
</dbReference>
<dbReference type="GO" id="GO:0003743">
    <property type="term" value="F:translation initiation factor activity"/>
    <property type="evidence" value="ECO:0007669"/>
    <property type="project" value="TreeGrafter"/>
</dbReference>
<name>A0A8J2WCD7_9CRUS</name>
<feature type="domain" description="MIF4G" evidence="2">
    <location>
        <begin position="449"/>
        <end position="507"/>
    </location>
</feature>
<evidence type="ECO:0000256" key="1">
    <source>
        <dbReference type="SAM" id="MobiDB-lite"/>
    </source>
</evidence>
<dbReference type="GO" id="GO:0003729">
    <property type="term" value="F:mRNA binding"/>
    <property type="evidence" value="ECO:0007669"/>
    <property type="project" value="TreeGrafter"/>
</dbReference>
<dbReference type="AlphaFoldDB" id="A0A8J2WCD7"/>
<evidence type="ECO:0000259" key="3">
    <source>
        <dbReference type="Pfam" id="PF21140"/>
    </source>
</evidence>
<evidence type="ECO:0000259" key="2">
    <source>
        <dbReference type="Pfam" id="PF02854"/>
    </source>
</evidence>
<evidence type="ECO:0000313" key="4">
    <source>
        <dbReference type="EMBL" id="CAH0101258.1"/>
    </source>
</evidence>
<reference evidence="4" key="1">
    <citation type="submission" date="2021-11" db="EMBL/GenBank/DDBJ databases">
        <authorList>
            <person name="Schell T."/>
        </authorList>
    </citation>
    <scope>NUCLEOTIDE SEQUENCE</scope>
    <source>
        <strain evidence="4">M5</strain>
    </source>
</reference>
<dbReference type="PANTHER" id="PTHR23253">
    <property type="entry name" value="EUKARYOTIC TRANSLATION INITIATION FACTOR 4 GAMMA"/>
    <property type="match status" value="1"/>
</dbReference>
<dbReference type="InterPro" id="IPR016024">
    <property type="entry name" value="ARM-type_fold"/>
</dbReference>
<dbReference type="InterPro" id="IPR049485">
    <property type="entry name" value="eIF4G1-like_eIF4E-bd"/>
</dbReference>
<organism evidence="4 5">
    <name type="scientific">Daphnia galeata</name>
    <dbReference type="NCBI Taxonomy" id="27404"/>
    <lineage>
        <taxon>Eukaryota</taxon>
        <taxon>Metazoa</taxon>
        <taxon>Ecdysozoa</taxon>
        <taxon>Arthropoda</taxon>
        <taxon>Crustacea</taxon>
        <taxon>Branchiopoda</taxon>
        <taxon>Diplostraca</taxon>
        <taxon>Cladocera</taxon>
        <taxon>Anomopoda</taxon>
        <taxon>Daphniidae</taxon>
        <taxon>Daphnia</taxon>
    </lineage>
</organism>
<dbReference type="Pfam" id="PF21140">
    <property type="entry name" value="eIF4G1-like_eIF4E-bd"/>
    <property type="match status" value="1"/>
</dbReference>
<dbReference type="PANTHER" id="PTHR23253:SF78">
    <property type="entry name" value="EUKARYOTIC TRANSLATION INITIATION FACTOR 4G1, ISOFORM B-RELATED"/>
    <property type="match status" value="1"/>
</dbReference>
<keyword evidence="5" id="KW-1185">Reference proteome</keyword>
<dbReference type="SUPFAM" id="SSF48371">
    <property type="entry name" value="ARM repeat"/>
    <property type="match status" value="1"/>
</dbReference>
<evidence type="ECO:0000313" key="5">
    <source>
        <dbReference type="Proteomes" id="UP000789390"/>
    </source>
</evidence>